<dbReference type="Proteomes" id="UP000254209">
    <property type="component" value="Unassembled WGS sequence"/>
</dbReference>
<protein>
    <submittedName>
        <fullName evidence="1">Uncharacterized protein</fullName>
    </submittedName>
</protein>
<keyword evidence="2" id="KW-1185">Reference proteome</keyword>
<proteinExistence type="predicted"/>
<dbReference type="AlphaFoldDB" id="A0A376BJX6"/>
<sequence length="246" mass="28944">MKNNHIIPCYLFEWGWETAINEHLFEKEITPNQMYFVIQNNDFNPHSSWNNHQKISETEIGQGKVFLQCSRYAEVNGVEWTGDEMDFMKIIIGKILKINLLKDYSESTQTFPAYHDLTPVYQIYVNYIFDLKDYLYNQNIDELVPLKLIGNIPFCYLHHHDDCDVYADLFNDNTIVIEVNLSEYAHQVYVIVKENIENTMVFSIRLAMEHFCDTETYQLADYRLNADEVNVFAVSNPICQAFFQAA</sequence>
<evidence type="ECO:0000313" key="1">
    <source>
        <dbReference type="EMBL" id="SSY70067.1"/>
    </source>
</evidence>
<organism evidence="1 2">
    <name type="scientific">Alysiella crassa</name>
    <dbReference type="NCBI Taxonomy" id="153491"/>
    <lineage>
        <taxon>Bacteria</taxon>
        <taxon>Pseudomonadati</taxon>
        <taxon>Pseudomonadota</taxon>
        <taxon>Betaproteobacteria</taxon>
        <taxon>Neisseriales</taxon>
        <taxon>Neisseriaceae</taxon>
        <taxon>Alysiella</taxon>
    </lineage>
</organism>
<name>A0A376BJX6_9NEIS</name>
<accession>A0A376BJX6</accession>
<dbReference type="EMBL" id="UFSO01000002">
    <property type="protein sequence ID" value="SSY70067.1"/>
    <property type="molecule type" value="Genomic_DNA"/>
</dbReference>
<dbReference type="STRING" id="1120980.GCA_000745955_01042"/>
<gene>
    <name evidence="1" type="ORF">NCTC10283_00131</name>
</gene>
<dbReference type="RefSeq" id="WP_034292366.1">
    <property type="nucleotide sequence ID" value="NZ_CP091519.2"/>
</dbReference>
<evidence type="ECO:0000313" key="2">
    <source>
        <dbReference type="Proteomes" id="UP000254209"/>
    </source>
</evidence>
<reference evidence="1 2" key="1">
    <citation type="submission" date="2018-06" db="EMBL/GenBank/DDBJ databases">
        <authorList>
            <consortium name="Pathogen Informatics"/>
            <person name="Doyle S."/>
        </authorList>
    </citation>
    <scope>NUCLEOTIDE SEQUENCE [LARGE SCALE GENOMIC DNA]</scope>
    <source>
        <strain evidence="1 2">NCTC10283</strain>
    </source>
</reference>